<organism evidence="2">
    <name type="scientific">Timema tahoe</name>
    <dbReference type="NCBI Taxonomy" id="61484"/>
    <lineage>
        <taxon>Eukaryota</taxon>
        <taxon>Metazoa</taxon>
        <taxon>Ecdysozoa</taxon>
        <taxon>Arthropoda</taxon>
        <taxon>Hexapoda</taxon>
        <taxon>Insecta</taxon>
        <taxon>Pterygota</taxon>
        <taxon>Neoptera</taxon>
        <taxon>Polyneoptera</taxon>
        <taxon>Phasmatodea</taxon>
        <taxon>Timematodea</taxon>
        <taxon>Timematoidea</taxon>
        <taxon>Timematidae</taxon>
        <taxon>Timema</taxon>
    </lineage>
</organism>
<dbReference type="AlphaFoldDB" id="A0A7R9FF98"/>
<evidence type="ECO:0000313" key="2">
    <source>
        <dbReference type="EMBL" id="CAD7452507.1"/>
    </source>
</evidence>
<protein>
    <submittedName>
        <fullName evidence="2">Uncharacterized protein</fullName>
    </submittedName>
</protein>
<accession>A0A7R9FF98</accession>
<gene>
    <name evidence="2" type="ORF">TTEB3V08_LOCUS685</name>
</gene>
<evidence type="ECO:0000256" key="1">
    <source>
        <dbReference type="SAM" id="MobiDB-lite"/>
    </source>
</evidence>
<sequence>MSHLEESVETGDENVSISDEKSCQRPVGGAQSCRCPVVLDRPAAPHRERSLDDLSAPVGGAVRFLKAAAVTCPVLVSWPVRARANILSWQSVACQSYLGVEVVGARDMSTAKVILSYPWNEGDAGRKQSQPEQEEDDFHEKDYEWVLGDELAQTAKLELREDKDIRNQTLRQFKEWINKNQDLHKCCTGSFEAEICFEAKQKLVFVSKTSQSFEASHTPQVMVHEEVYLLTRFFVSLEWTFCSDS</sequence>
<dbReference type="EMBL" id="OE000117">
    <property type="protein sequence ID" value="CAD7452507.1"/>
    <property type="molecule type" value="Genomic_DNA"/>
</dbReference>
<reference evidence="2" key="1">
    <citation type="submission" date="2020-11" db="EMBL/GenBank/DDBJ databases">
        <authorList>
            <person name="Tran Van P."/>
        </authorList>
    </citation>
    <scope>NUCLEOTIDE SEQUENCE</scope>
</reference>
<proteinExistence type="predicted"/>
<feature type="region of interest" description="Disordered" evidence="1">
    <location>
        <begin position="1"/>
        <end position="24"/>
    </location>
</feature>
<name>A0A7R9FF98_9NEOP</name>